<organism evidence="3 4">
    <name type="scientific">Candidatus Auribacter fodinae</name>
    <dbReference type="NCBI Taxonomy" id="2093366"/>
    <lineage>
        <taxon>Bacteria</taxon>
        <taxon>Pseudomonadati</taxon>
        <taxon>Candidatus Auribacterota</taxon>
        <taxon>Candidatus Auribacteria</taxon>
        <taxon>Candidatus Auribacterales</taxon>
        <taxon>Candidatus Auribacteraceae</taxon>
        <taxon>Candidatus Auribacter</taxon>
    </lineage>
</organism>
<dbReference type="Pfam" id="PF02567">
    <property type="entry name" value="PhzC-PhzF"/>
    <property type="match status" value="1"/>
</dbReference>
<dbReference type="SUPFAM" id="SSF54506">
    <property type="entry name" value="Diaminopimelate epimerase-like"/>
    <property type="match status" value="1"/>
</dbReference>
<dbReference type="Proteomes" id="UP000266426">
    <property type="component" value="Unassembled WGS sequence"/>
</dbReference>
<dbReference type="PANTHER" id="PTHR13774">
    <property type="entry name" value="PHENAZINE BIOSYNTHESIS PROTEIN"/>
    <property type="match status" value="1"/>
</dbReference>
<proteinExistence type="inferred from homology"/>
<dbReference type="InterPro" id="IPR003719">
    <property type="entry name" value="Phenazine_PhzF-like"/>
</dbReference>
<dbReference type="Gene3D" id="3.10.310.10">
    <property type="entry name" value="Diaminopimelate Epimerase, Chain A, domain 1"/>
    <property type="match status" value="2"/>
</dbReference>
<dbReference type="PIRSF" id="PIRSF016184">
    <property type="entry name" value="PhzC_PhzF"/>
    <property type="match status" value="1"/>
</dbReference>
<comment type="caution">
    <text evidence="3">The sequence shown here is derived from an EMBL/GenBank/DDBJ whole genome shotgun (WGS) entry which is preliminary data.</text>
</comment>
<dbReference type="EMBL" id="QZJZ01000069">
    <property type="protein sequence ID" value="RJP58259.1"/>
    <property type="molecule type" value="Genomic_DNA"/>
</dbReference>
<evidence type="ECO:0000313" key="4">
    <source>
        <dbReference type="Proteomes" id="UP000266426"/>
    </source>
</evidence>
<comment type="similarity">
    <text evidence="1">Belongs to the PhzF family.</text>
</comment>
<dbReference type="AlphaFoldDB" id="A0A3A4QZX2"/>
<dbReference type="NCBIfam" id="TIGR00654">
    <property type="entry name" value="PhzF_family"/>
    <property type="match status" value="1"/>
</dbReference>
<gene>
    <name evidence="3" type="ORF">C4541_08415</name>
</gene>
<protein>
    <submittedName>
        <fullName evidence="3">PhzF family phenazine biosynthesis protein</fullName>
    </submittedName>
</protein>
<evidence type="ECO:0000256" key="2">
    <source>
        <dbReference type="PIRSR" id="PIRSR016184-1"/>
    </source>
</evidence>
<feature type="active site" evidence="2">
    <location>
        <position position="44"/>
    </location>
</feature>
<accession>A0A3A4QZX2</accession>
<dbReference type="PANTHER" id="PTHR13774:SF32">
    <property type="entry name" value="ANTISENSE-ENHANCING SEQUENCE 1"/>
    <property type="match status" value="1"/>
</dbReference>
<evidence type="ECO:0000256" key="1">
    <source>
        <dbReference type="ARBA" id="ARBA00008270"/>
    </source>
</evidence>
<reference evidence="3 4" key="1">
    <citation type="journal article" date="2017" name="ISME J.">
        <title>Energy and carbon metabolisms in a deep terrestrial subsurface fluid microbial community.</title>
        <authorList>
            <person name="Momper L."/>
            <person name="Jungbluth S.P."/>
            <person name="Lee M.D."/>
            <person name="Amend J.P."/>
        </authorList>
    </citation>
    <scope>NUCLEOTIDE SEQUENCE [LARGE SCALE GENOMIC DNA]</scope>
    <source>
        <strain evidence="3">SURF_26</strain>
    </source>
</reference>
<dbReference type="GO" id="GO:0016853">
    <property type="term" value="F:isomerase activity"/>
    <property type="evidence" value="ECO:0007669"/>
    <property type="project" value="TreeGrafter"/>
</dbReference>
<name>A0A3A4QZX2_9BACT</name>
<sequence length="291" mass="32128">MEFYITDVFGNEKYSGNQLATFLNCAHISSEEMQKIAREINFSETTFITSNEPRNGGYDVRIFTPNEEIAFAGHPTLGTAYIIHRYLMPQKTARVVLNLKAGQIPVTFPADGKDGILWMDQIEPQFKPLDNAGLIAPTLGIDPSDLDSRYPIEQVSTGLPIIIVPLKSLDVLKRITVDRDYYFRLVTPSWAKAILVFSPQGHTPEHDIGVRMFADYYGVPEDPATGSANGCLAAYLVKHRYFGTASVNIRTSQGFEIGRPSELALKGAEESGRISVSVGGRVIPIAKGTWL</sequence>
<dbReference type="GO" id="GO:0005737">
    <property type="term" value="C:cytoplasm"/>
    <property type="evidence" value="ECO:0007669"/>
    <property type="project" value="TreeGrafter"/>
</dbReference>
<evidence type="ECO:0000313" key="3">
    <source>
        <dbReference type="EMBL" id="RJP58259.1"/>
    </source>
</evidence>